<organism evidence="2 3">
    <name type="scientific">Iodobacter ciconiae</name>
    <dbReference type="NCBI Taxonomy" id="2496266"/>
    <lineage>
        <taxon>Bacteria</taxon>
        <taxon>Pseudomonadati</taxon>
        <taxon>Pseudomonadota</taxon>
        <taxon>Betaproteobacteria</taxon>
        <taxon>Neisseriales</taxon>
        <taxon>Chitinibacteraceae</taxon>
        <taxon>Iodobacter</taxon>
    </lineage>
</organism>
<evidence type="ECO:0000313" key="2">
    <source>
        <dbReference type="EMBL" id="AZN37584.1"/>
    </source>
</evidence>
<feature type="chain" id="PRO_5018981930" evidence="1">
    <location>
        <begin position="18"/>
        <end position="174"/>
    </location>
</feature>
<proteinExistence type="predicted"/>
<sequence length="174" mass="19849">MMKALLIMFCLLLGACAGPDVSHYQQQQPALDLVRFFSGQTEAWGTFQKRDGEVVKRFHVLLTGTQQGDRFVLDEDFTYSDGSKQKRVWTLRQQANGQWSGTADDIKGEALGVIAGNALNWKYTMLLPVDGSVYEVQFDDWMFLIDQNTMINRASMSKFGWQLGEVTLFFRKKD</sequence>
<gene>
    <name evidence="2" type="ORF">EJO50_14545</name>
</gene>
<evidence type="ECO:0000313" key="3">
    <source>
        <dbReference type="Proteomes" id="UP000282438"/>
    </source>
</evidence>
<feature type="signal peptide" evidence="1">
    <location>
        <begin position="1"/>
        <end position="17"/>
    </location>
</feature>
<dbReference type="PROSITE" id="PS51257">
    <property type="entry name" value="PROKAR_LIPOPROTEIN"/>
    <property type="match status" value="1"/>
</dbReference>
<dbReference type="EMBL" id="CP034433">
    <property type="protein sequence ID" value="AZN37584.1"/>
    <property type="molecule type" value="Genomic_DNA"/>
</dbReference>
<dbReference type="Proteomes" id="UP000282438">
    <property type="component" value="Chromosome"/>
</dbReference>
<dbReference type="Pfam" id="PF12915">
    <property type="entry name" value="DUF3833"/>
    <property type="match status" value="1"/>
</dbReference>
<accession>A0A3S8ZVY7</accession>
<evidence type="ECO:0000256" key="1">
    <source>
        <dbReference type="SAM" id="SignalP"/>
    </source>
</evidence>
<protein>
    <submittedName>
        <fullName evidence="2">DUF3833 domain-containing protein</fullName>
    </submittedName>
</protein>
<dbReference type="KEGG" id="iod:EJO50_14545"/>
<dbReference type="InterPro" id="IPR024409">
    <property type="entry name" value="DUF3833"/>
</dbReference>
<keyword evidence="3" id="KW-1185">Reference proteome</keyword>
<dbReference type="AlphaFoldDB" id="A0A3S8ZVY7"/>
<name>A0A3S8ZVY7_9NEIS</name>
<dbReference type="OrthoDB" id="5296954at2"/>
<keyword evidence="1" id="KW-0732">Signal</keyword>
<reference evidence="2 3" key="1">
    <citation type="submission" date="2018-12" db="EMBL/GenBank/DDBJ databases">
        <title>Complete genome sequence of Iodobacter sp. H11R3.</title>
        <authorList>
            <person name="Bae J.-W."/>
        </authorList>
    </citation>
    <scope>NUCLEOTIDE SEQUENCE [LARGE SCALE GENOMIC DNA]</scope>
    <source>
        <strain evidence="2 3">H11R3</strain>
    </source>
</reference>